<reference evidence="5" key="1">
    <citation type="submission" date="2012-02" db="EMBL/GenBank/DDBJ databases">
        <title>Complete sequence of Desulfitobacterium dichloroeliminans LMG P-21439.</title>
        <authorList>
            <person name="Lucas S."/>
            <person name="Han J."/>
            <person name="Lapidus A."/>
            <person name="Cheng J.-F."/>
            <person name="Goodwin L."/>
            <person name="Pitluck S."/>
            <person name="Peters L."/>
            <person name="Ovchinnikova G."/>
            <person name="Teshima H."/>
            <person name="Detter J.C."/>
            <person name="Han C."/>
            <person name="Tapia R."/>
            <person name="Land M."/>
            <person name="Hauser L."/>
            <person name="Kyrpides N."/>
            <person name="Ivanova N."/>
            <person name="Pagani I."/>
            <person name="Kruse T."/>
            <person name="de Vos W.M."/>
            <person name="Boon N."/>
            <person name="Smidt H."/>
            <person name="Woyke T."/>
        </authorList>
    </citation>
    <scope>NUCLEOTIDE SEQUENCE [LARGE SCALE GENOMIC DNA]</scope>
    <source>
        <strain evidence="5">LMG P-21439 / DCA1</strain>
    </source>
</reference>
<dbReference type="GO" id="GO:0016787">
    <property type="term" value="F:hydrolase activity"/>
    <property type="evidence" value="ECO:0007669"/>
    <property type="project" value="UniProtKB-KW"/>
</dbReference>
<organism evidence="4 5">
    <name type="scientific">Desulfitobacterium dichloroeliminans (strain LMG P-21439 / DCA1)</name>
    <dbReference type="NCBI Taxonomy" id="871963"/>
    <lineage>
        <taxon>Bacteria</taxon>
        <taxon>Bacillati</taxon>
        <taxon>Bacillota</taxon>
        <taxon>Clostridia</taxon>
        <taxon>Eubacteriales</taxon>
        <taxon>Desulfitobacteriaceae</taxon>
        <taxon>Desulfitobacterium</taxon>
    </lineage>
</organism>
<keyword evidence="4" id="KW-0347">Helicase</keyword>
<dbReference type="OrthoDB" id="9814088at2"/>
<gene>
    <name evidence="4" type="ordered locus">Desdi_3165</name>
</gene>
<dbReference type="Proteomes" id="UP000010797">
    <property type="component" value="Chromosome"/>
</dbReference>
<feature type="domain" description="Helicase C-terminal" evidence="3">
    <location>
        <begin position="719"/>
        <end position="879"/>
    </location>
</feature>
<accession>L0FC42</accession>
<dbReference type="SUPFAM" id="SSF52540">
    <property type="entry name" value="P-loop containing nucleoside triphosphate hydrolases"/>
    <property type="match status" value="2"/>
</dbReference>
<dbReference type="InterPro" id="IPR038718">
    <property type="entry name" value="SNF2-like_sf"/>
</dbReference>
<dbReference type="KEGG" id="ddl:Desdi_3165"/>
<dbReference type="PROSITE" id="PS51192">
    <property type="entry name" value="HELICASE_ATP_BIND_1"/>
    <property type="match status" value="1"/>
</dbReference>
<protein>
    <submittedName>
        <fullName evidence="4">DNA/RNA helicase, superfamily II, SNF2 family</fullName>
    </submittedName>
</protein>
<dbReference type="InterPro" id="IPR000330">
    <property type="entry name" value="SNF2_N"/>
</dbReference>
<dbReference type="RefSeq" id="WP_015263525.1">
    <property type="nucleotide sequence ID" value="NC_019903.1"/>
</dbReference>
<dbReference type="AlphaFoldDB" id="L0FC42"/>
<dbReference type="Pfam" id="PF12419">
    <property type="entry name" value="DUF3670"/>
    <property type="match status" value="1"/>
</dbReference>
<dbReference type="Pfam" id="PF00176">
    <property type="entry name" value="SNF2-rel_dom"/>
    <property type="match status" value="1"/>
</dbReference>
<keyword evidence="4" id="KW-0547">Nucleotide-binding</keyword>
<dbReference type="CDD" id="cd18012">
    <property type="entry name" value="DEXQc_arch_SWI2_SNF2"/>
    <property type="match status" value="1"/>
</dbReference>
<dbReference type="GO" id="GO:0005524">
    <property type="term" value="F:ATP binding"/>
    <property type="evidence" value="ECO:0007669"/>
    <property type="project" value="InterPro"/>
</dbReference>
<dbReference type="SMART" id="SM00487">
    <property type="entry name" value="DEXDc"/>
    <property type="match status" value="1"/>
</dbReference>
<evidence type="ECO:0000256" key="1">
    <source>
        <dbReference type="ARBA" id="ARBA00022801"/>
    </source>
</evidence>
<evidence type="ECO:0000313" key="4">
    <source>
        <dbReference type="EMBL" id="AGA70565.1"/>
    </source>
</evidence>
<keyword evidence="5" id="KW-1185">Reference proteome</keyword>
<evidence type="ECO:0000259" key="3">
    <source>
        <dbReference type="PROSITE" id="PS51194"/>
    </source>
</evidence>
<keyword evidence="4" id="KW-0067">ATP-binding</keyword>
<evidence type="ECO:0000313" key="5">
    <source>
        <dbReference type="Proteomes" id="UP000010797"/>
    </source>
</evidence>
<dbReference type="SMART" id="SM00490">
    <property type="entry name" value="HELICc"/>
    <property type="match status" value="1"/>
</dbReference>
<dbReference type="InterPro" id="IPR022138">
    <property type="entry name" value="DUF3670"/>
</dbReference>
<proteinExistence type="predicted"/>
<feature type="domain" description="Helicase ATP-binding" evidence="2">
    <location>
        <begin position="437"/>
        <end position="596"/>
    </location>
</feature>
<dbReference type="Pfam" id="PF00271">
    <property type="entry name" value="Helicase_C"/>
    <property type="match status" value="1"/>
</dbReference>
<dbReference type="CDD" id="cd18793">
    <property type="entry name" value="SF2_C_SNF"/>
    <property type="match status" value="1"/>
</dbReference>
<sequence>MSLVKSRKIRELNAYFTPVGFVIEETTDDIDKLQIDQQDPLNEWIGQFEANKYIALFHLGFLEKEKWFSPAIEYLYHIVDLLIKKLSKQSDLEFSRESVQVELIEEELNRLKEEVPFVIGAEYVDATWLQALWEKLLAVFRMEIRTYEGTVSRYFAEYSSNINVVGRVFFHLVENKEEQYPFAFMATYSTKPVKSKKAVHTPLKNALVEFKGDEKTLLALMATVIKAAEQSRFISELLESGELFSPLKLTNKEAYTFLKEIVIYEGAGIMCRVPDWWRKSNNSVRLSVTIGEKEPAKVGLDAIMDFSPSLKIGDEALTEQELRDFLAMAEGLVQYKGKWVEVNKEKLEVVLQAFEKVKDLAKDEVLSLGDAMRMELNINKVLDLSSEEIEVSISNGQWFRNMKETLIHPMSMQKVDTVPSFQATLRAYQESGFQWLYKMSQLGFGACLADDMGLGKTVQIIAFLEYTRIHYGGKALLILPASLIGNWQKEIEKFAPELTYQILHKSDRKGAEELCVSDSAFLCITTYGMAVRLEELKNRQWDFLILDEAQAIKNPGTKQTKAIKGIPAKMKIAMTGTPIENRLSDLWSLFDFLNQGLLGTAKEFTNFTKGLTDDGIGYAKLRKMINPFVLRRLKTDKKIISDLPDKLEMNEYATLSKKQVALYKQLLEQIAVKLEEAEGIERKGLILSSIMKFKQICNHPDQYLGREEFKPENSGKFEQLREICETIYVKRERVLVFTQFREMTEPISDFLKNIFLKEGFVLHGGTPIKKRNQMVEQFNGEQYIPYMVLSLKAGGVGLNLTAANHVIHFDRWWNPAVENQATDRAFRIGQTKNVMVHKFVTKGTVEEKIDAMIEAKQKLAGDILSASGEQWITEYNNEELMQLFVLGGDVK</sequence>
<evidence type="ECO:0000259" key="2">
    <source>
        <dbReference type="PROSITE" id="PS51192"/>
    </source>
</evidence>
<dbReference type="PANTHER" id="PTHR10799">
    <property type="entry name" value="SNF2/RAD54 HELICASE FAMILY"/>
    <property type="match status" value="1"/>
</dbReference>
<dbReference type="eggNOG" id="COG0553">
    <property type="taxonomic scope" value="Bacteria"/>
</dbReference>
<dbReference type="InterPro" id="IPR027417">
    <property type="entry name" value="P-loop_NTPase"/>
</dbReference>
<dbReference type="InterPro" id="IPR049730">
    <property type="entry name" value="SNF2/RAD54-like_C"/>
</dbReference>
<dbReference type="InterPro" id="IPR014001">
    <property type="entry name" value="Helicase_ATP-bd"/>
</dbReference>
<keyword evidence="1" id="KW-0378">Hydrolase</keyword>
<dbReference type="EMBL" id="CP003344">
    <property type="protein sequence ID" value="AGA70565.1"/>
    <property type="molecule type" value="Genomic_DNA"/>
</dbReference>
<dbReference type="Gene3D" id="3.40.50.300">
    <property type="entry name" value="P-loop containing nucleotide triphosphate hydrolases"/>
    <property type="match status" value="1"/>
</dbReference>
<dbReference type="GO" id="GO:0004386">
    <property type="term" value="F:helicase activity"/>
    <property type="evidence" value="ECO:0007669"/>
    <property type="project" value="UniProtKB-KW"/>
</dbReference>
<dbReference type="InterPro" id="IPR001650">
    <property type="entry name" value="Helicase_C-like"/>
</dbReference>
<dbReference type="STRING" id="871963.Desdi_3165"/>
<dbReference type="PROSITE" id="PS51194">
    <property type="entry name" value="HELICASE_CTER"/>
    <property type="match status" value="1"/>
</dbReference>
<dbReference type="Gene3D" id="3.40.50.10810">
    <property type="entry name" value="Tandem AAA-ATPase domain"/>
    <property type="match status" value="1"/>
</dbReference>
<dbReference type="HOGENOM" id="CLU_000315_21_8_9"/>
<name>L0FC42_DESDL</name>